<dbReference type="RefSeq" id="WP_119671770.1">
    <property type="nucleotide sequence ID" value="NZ_QXED01000017.1"/>
</dbReference>
<feature type="chain" id="PRO_5019349852" description="DUF3592 domain-containing protein" evidence="1">
    <location>
        <begin position="28"/>
        <end position="198"/>
    </location>
</feature>
<protein>
    <recommendedName>
        <fullName evidence="4">DUF3592 domain-containing protein</fullName>
    </recommendedName>
</protein>
<keyword evidence="1" id="KW-0732">Signal</keyword>
<evidence type="ECO:0000313" key="3">
    <source>
        <dbReference type="Proteomes" id="UP000283523"/>
    </source>
</evidence>
<keyword evidence="3" id="KW-1185">Reference proteome</keyword>
<name>A0A418LWC4_9BACT</name>
<evidence type="ECO:0000313" key="2">
    <source>
        <dbReference type="EMBL" id="RIV17604.1"/>
    </source>
</evidence>
<organism evidence="2 3">
    <name type="scientific">Fibrisoma montanum</name>
    <dbReference type="NCBI Taxonomy" id="2305895"/>
    <lineage>
        <taxon>Bacteria</taxon>
        <taxon>Pseudomonadati</taxon>
        <taxon>Bacteroidota</taxon>
        <taxon>Cytophagia</taxon>
        <taxon>Cytophagales</taxon>
        <taxon>Spirosomataceae</taxon>
        <taxon>Fibrisoma</taxon>
    </lineage>
</organism>
<accession>A0A418LWC4</accession>
<dbReference type="AlphaFoldDB" id="A0A418LWC4"/>
<sequence length="198" mass="22348">MQLVPVRFLLPLLLTGCLALTATGLMAQPTDTLTTEQLLQRKGASYTALIRPSRYLALDVNHALGGFRRHRFFQGTEIHFKARGEKYREQLYDVSDSTFSILVANEVMNRDEPVTFRLDEVQRIYIHRRIPFVTAAGTMLPIAGVVYFAAGVINSGQIDPTLLPVTGILAMSGGIFQQLSNPRYRINKNHRLRVLRTY</sequence>
<feature type="signal peptide" evidence="1">
    <location>
        <begin position="1"/>
        <end position="27"/>
    </location>
</feature>
<dbReference type="OrthoDB" id="963860at2"/>
<dbReference type="EMBL" id="QXED01000017">
    <property type="protein sequence ID" value="RIV17604.1"/>
    <property type="molecule type" value="Genomic_DNA"/>
</dbReference>
<evidence type="ECO:0008006" key="4">
    <source>
        <dbReference type="Google" id="ProtNLM"/>
    </source>
</evidence>
<gene>
    <name evidence="2" type="ORF">DYU11_31680</name>
</gene>
<reference evidence="2 3" key="1">
    <citation type="submission" date="2018-08" db="EMBL/GenBank/DDBJ databases">
        <title>Fibrisoma montanum sp. nov., isolated from Danxia mountain soil.</title>
        <authorList>
            <person name="Huang Y."/>
        </authorList>
    </citation>
    <scope>NUCLEOTIDE SEQUENCE [LARGE SCALE GENOMIC DNA]</scope>
    <source>
        <strain evidence="2 3">HYT19</strain>
    </source>
</reference>
<comment type="caution">
    <text evidence="2">The sequence shown here is derived from an EMBL/GenBank/DDBJ whole genome shotgun (WGS) entry which is preliminary data.</text>
</comment>
<dbReference type="Proteomes" id="UP000283523">
    <property type="component" value="Unassembled WGS sequence"/>
</dbReference>
<proteinExistence type="predicted"/>
<evidence type="ECO:0000256" key="1">
    <source>
        <dbReference type="SAM" id="SignalP"/>
    </source>
</evidence>